<feature type="modified residue" description="N6-(pyridoxal phosphate)lysine" evidence="4 5">
    <location>
        <position position="40"/>
    </location>
</feature>
<dbReference type="GO" id="GO:0030170">
    <property type="term" value="F:pyridoxal phosphate binding"/>
    <property type="evidence" value="ECO:0007669"/>
    <property type="project" value="UniProtKB-UniRule"/>
</dbReference>
<protein>
    <recommendedName>
        <fullName evidence="4">Alanine racemase</fullName>
        <ecNumber evidence="4">5.1.1.1</ecNumber>
    </recommendedName>
</protein>
<organism evidence="8 9">
    <name type="scientific">Amylolactobacillus amylophilus DSM 20533 = JCM 1125</name>
    <dbReference type="NCBI Taxonomy" id="1423721"/>
    <lineage>
        <taxon>Bacteria</taxon>
        <taxon>Bacillati</taxon>
        <taxon>Bacillota</taxon>
        <taxon>Bacilli</taxon>
        <taxon>Lactobacillales</taxon>
        <taxon>Lactobacillaceae</taxon>
        <taxon>Amylolactobacillus</taxon>
    </lineage>
</organism>
<accession>A0A1L6XB77</accession>
<evidence type="ECO:0000313" key="8">
    <source>
        <dbReference type="EMBL" id="APT18231.1"/>
    </source>
</evidence>
<comment type="function">
    <text evidence="4">Catalyzes the interconversion of L-alanine and D-alanine. May also act on other amino acids.</text>
</comment>
<dbReference type="SMART" id="SM01005">
    <property type="entry name" value="Ala_racemase_C"/>
    <property type="match status" value="1"/>
</dbReference>
<dbReference type="UniPathway" id="UPA00042">
    <property type="reaction ID" value="UER00497"/>
</dbReference>
<dbReference type="GO" id="GO:0030632">
    <property type="term" value="P:D-alanine biosynthetic process"/>
    <property type="evidence" value="ECO:0007669"/>
    <property type="project" value="UniProtKB-UniRule"/>
</dbReference>
<dbReference type="InterPro" id="IPR011079">
    <property type="entry name" value="Ala_racemase_C"/>
</dbReference>
<dbReference type="GO" id="GO:0008784">
    <property type="term" value="F:alanine racemase activity"/>
    <property type="evidence" value="ECO:0007669"/>
    <property type="project" value="UniProtKB-UniRule"/>
</dbReference>
<dbReference type="Pfam" id="PF01168">
    <property type="entry name" value="Ala_racemase_N"/>
    <property type="match status" value="1"/>
</dbReference>
<comment type="similarity">
    <text evidence="4">Belongs to the alanine racemase family.</text>
</comment>
<evidence type="ECO:0000259" key="7">
    <source>
        <dbReference type="SMART" id="SM01005"/>
    </source>
</evidence>
<feature type="binding site" evidence="4 6">
    <location>
        <position position="144"/>
    </location>
    <ligand>
        <name>substrate</name>
    </ligand>
</feature>
<dbReference type="GO" id="GO:0009252">
    <property type="term" value="P:peptidoglycan biosynthetic process"/>
    <property type="evidence" value="ECO:0007669"/>
    <property type="project" value="TreeGrafter"/>
</dbReference>
<feature type="domain" description="Alanine racemase C-terminal" evidence="7">
    <location>
        <begin position="256"/>
        <end position="381"/>
    </location>
</feature>
<dbReference type="SUPFAM" id="SSF51419">
    <property type="entry name" value="PLP-binding barrel"/>
    <property type="match status" value="1"/>
</dbReference>
<sequence length="382" mass="42094">MVQAMKRKTAVHVNLGAIAANVRSTVDHLPKGTQMFAVVKANGYGHGAVPVARVAAANGATGFCVAVLDEALELRKHDIKLPILVLGITASSLALEALVNDISLTVGSLSWLQEAKQGLLAANEPNLVNKKLRIHLAIDSGMGRIGFIEDDEFSAANEFLLKNQDLFEVEGIYTHFASADSADETYFNYQVKRFNHLHDLLTVRPKYTHVANSATSLFHAACHSDLIRFGIGMYGLNPSSTKGVTDLPLPYELQPALSLRSELVFVKQNHPGMGVSYGSTYNSQEDEWIGTLPLGYADGWQRRMQGFKVRVLDEWCEIVGRVCMDQFMVRLPYEMPVGTEVELIAADSTAPNSLRAVADYAETIHYEIACLLQDRLPRIYEN</sequence>
<dbReference type="KEGG" id="lah:LA20533_02595"/>
<comment type="pathway">
    <text evidence="4">Amino-acid biosynthesis; D-alanine biosynthesis; D-alanine from L-alanine: step 1/1.</text>
</comment>
<dbReference type="GO" id="GO:0005829">
    <property type="term" value="C:cytosol"/>
    <property type="evidence" value="ECO:0007669"/>
    <property type="project" value="TreeGrafter"/>
</dbReference>
<dbReference type="HAMAP" id="MF_01201">
    <property type="entry name" value="Ala_racemase"/>
    <property type="match status" value="1"/>
</dbReference>
<keyword evidence="3 4" id="KW-0413">Isomerase</keyword>
<comment type="catalytic activity">
    <reaction evidence="4">
        <text>L-alanine = D-alanine</text>
        <dbReference type="Rhea" id="RHEA:20249"/>
        <dbReference type="ChEBI" id="CHEBI:57416"/>
        <dbReference type="ChEBI" id="CHEBI:57972"/>
        <dbReference type="EC" id="5.1.1.1"/>
    </reaction>
</comment>
<dbReference type="EC" id="5.1.1.1" evidence="4"/>
<keyword evidence="9" id="KW-1185">Reference proteome</keyword>
<dbReference type="Proteomes" id="UP000185499">
    <property type="component" value="Chromosome"/>
</dbReference>
<comment type="cofactor">
    <cofactor evidence="1 4 5">
        <name>pyridoxal 5'-phosphate</name>
        <dbReference type="ChEBI" id="CHEBI:597326"/>
    </cofactor>
</comment>
<dbReference type="InterPro" id="IPR000821">
    <property type="entry name" value="Ala_racemase"/>
</dbReference>
<dbReference type="FunFam" id="3.20.20.10:FF:000002">
    <property type="entry name" value="Alanine racemase"/>
    <property type="match status" value="1"/>
</dbReference>
<evidence type="ECO:0000256" key="1">
    <source>
        <dbReference type="ARBA" id="ARBA00001933"/>
    </source>
</evidence>
<dbReference type="PRINTS" id="PR00992">
    <property type="entry name" value="ALARACEMASE"/>
</dbReference>
<feature type="active site" description="Proton acceptor; specific for D-alanine" evidence="4">
    <location>
        <position position="40"/>
    </location>
</feature>
<dbReference type="InterPro" id="IPR001608">
    <property type="entry name" value="Ala_racemase_N"/>
</dbReference>
<dbReference type="CDD" id="cd00430">
    <property type="entry name" value="PLPDE_III_AR"/>
    <property type="match status" value="1"/>
</dbReference>
<dbReference type="RefSeq" id="WP_054746332.1">
    <property type="nucleotide sequence ID" value="NZ_AYYS01000013.1"/>
</dbReference>
<evidence type="ECO:0000313" key="9">
    <source>
        <dbReference type="Proteomes" id="UP000185499"/>
    </source>
</evidence>
<gene>
    <name evidence="8" type="ORF">LA20533_02595</name>
</gene>
<dbReference type="AlphaFoldDB" id="A0A1L6XB77"/>
<evidence type="ECO:0000256" key="6">
    <source>
        <dbReference type="PIRSR" id="PIRSR600821-52"/>
    </source>
</evidence>
<dbReference type="PANTHER" id="PTHR30511">
    <property type="entry name" value="ALANINE RACEMASE"/>
    <property type="match status" value="1"/>
</dbReference>
<dbReference type="EMBL" id="CP018888">
    <property type="protein sequence ID" value="APT18231.1"/>
    <property type="molecule type" value="Genomic_DNA"/>
</dbReference>
<dbReference type="Gene3D" id="2.40.37.10">
    <property type="entry name" value="Lyase, Ornithine Decarboxylase, Chain A, domain 1"/>
    <property type="match status" value="1"/>
</dbReference>
<feature type="active site" description="Proton acceptor; specific for L-alanine" evidence="4">
    <location>
        <position position="277"/>
    </location>
</feature>
<feature type="binding site" evidence="4 6">
    <location>
        <position position="324"/>
    </location>
    <ligand>
        <name>substrate</name>
    </ligand>
</feature>
<evidence type="ECO:0000256" key="2">
    <source>
        <dbReference type="ARBA" id="ARBA00022898"/>
    </source>
</evidence>
<proteinExistence type="inferred from homology"/>
<evidence type="ECO:0000256" key="3">
    <source>
        <dbReference type="ARBA" id="ARBA00023235"/>
    </source>
</evidence>
<reference evidence="8 9" key="1">
    <citation type="submission" date="2016-12" db="EMBL/GenBank/DDBJ databases">
        <title>The whole genome sequencing and assembly of Lactobacillus amylophilus DSM 20533T strain.</title>
        <authorList>
            <person name="Lee Y.-J."/>
            <person name="Yi H."/>
            <person name="Bahn Y.-S."/>
            <person name="Kim J.F."/>
            <person name="Lee D.-W."/>
        </authorList>
    </citation>
    <scope>NUCLEOTIDE SEQUENCE [LARGE SCALE GENOMIC DNA]</scope>
    <source>
        <strain evidence="8 9">DSM 20533</strain>
    </source>
</reference>
<evidence type="ECO:0000256" key="5">
    <source>
        <dbReference type="PIRSR" id="PIRSR600821-50"/>
    </source>
</evidence>
<dbReference type="Gene3D" id="3.20.20.10">
    <property type="entry name" value="Alanine racemase"/>
    <property type="match status" value="1"/>
</dbReference>
<dbReference type="PANTHER" id="PTHR30511:SF0">
    <property type="entry name" value="ALANINE RACEMASE, CATABOLIC-RELATED"/>
    <property type="match status" value="1"/>
</dbReference>
<dbReference type="SUPFAM" id="SSF50621">
    <property type="entry name" value="Alanine racemase C-terminal domain-like"/>
    <property type="match status" value="1"/>
</dbReference>
<dbReference type="InterPro" id="IPR029066">
    <property type="entry name" value="PLP-binding_barrel"/>
</dbReference>
<name>A0A1L6XB77_9LACO</name>
<evidence type="ECO:0000256" key="4">
    <source>
        <dbReference type="HAMAP-Rule" id="MF_01201"/>
    </source>
</evidence>
<keyword evidence="2 4" id="KW-0663">Pyridoxal phosphate</keyword>
<dbReference type="InterPro" id="IPR020622">
    <property type="entry name" value="Ala_racemase_pyridoxalP-BS"/>
</dbReference>
<dbReference type="NCBIfam" id="TIGR00492">
    <property type="entry name" value="alr"/>
    <property type="match status" value="1"/>
</dbReference>
<dbReference type="PROSITE" id="PS00395">
    <property type="entry name" value="ALANINE_RACEMASE"/>
    <property type="match status" value="1"/>
</dbReference>
<dbReference type="Pfam" id="PF00842">
    <property type="entry name" value="Ala_racemase_C"/>
    <property type="match status" value="1"/>
</dbReference>
<dbReference type="InterPro" id="IPR009006">
    <property type="entry name" value="Ala_racemase/Decarboxylase_C"/>
</dbReference>